<reference evidence="3" key="4">
    <citation type="journal article" date="2015" name="G3 (Bethesda)">
        <title>Genome sequences of three phytopathogenic species of the Magnaporthaceae family of fungi.</title>
        <authorList>
            <person name="Okagaki L.H."/>
            <person name="Nunes C.C."/>
            <person name="Sailsbery J."/>
            <person name="Clay B."/>
            <person name="Brown D."/>
            <person name="John T."/>
            <person name="Oh Y."/>
            <person name="Young N."/>
            <person name="Fitzgerald M."/>
            <person name="Haas B.J."/>
            <person name="Zeng Q."/>
            <person name="Young S."/>
            <person name="Adiconis X."/>
            <person name="Fan L."/>
            <person name="Levin J.Z."/>
            <person name="Mitchell T.K."/>
            <person name="Okubara P.A."/>
            <person name="Farman M.L."/>
            <person name="Kohn L.M."/>
            <person name="Birren B."/>
            <person name="Ma L.-J."/>
            <person name="Dean R.A."/>
        </authorList>
    </citation>
    <scope>NUCLEOTIDE SEQUENCE</scope>
    <source>
        <strain evidence="3">R3-111a-1</strain>
    </source>
</reference>
<name>J3NMP1_GAET3</name>
<protein>
    <submittedName>
        <fullName evidence="2 3">Uncharacterized protein</fullName>
    </submittedName>
</protein>
<dbReference type="HOGENOM" id="CLU_183945_0_0_1"/>
<organism evidence="2">
    <name type="scientific">Gaeumannomyces tritici (strain R3-111a-1)</name>
    <name type="common">Wheat and barley take-all root rot fungus</name>
    <name type="synonym">Gaeumannomyces graminis var. tritici</name>
    <dbReference type="NCBI Taxonomy" id="644352"/>
    <lineage>
        <taxon>Eukaryota</taxon>
        <taxon>Fungi</taxon>
        <taxon>Dikarya</taxon>
        <taxon>Ascomycota</taxon>
        <taxon>Pezizomycotina</taxon>
        <taxon>Sordariomycetes</taxon>
        <taxon>Sordariomycetidae</taxon>
        <taxon>Magnaporthales</taxon>
        <taxon>Magnaporthaceae</taxon>
        <taxon>Gaeumannomyces</taxon>
    </lineage>
</organism>
<evidence type="ECO:0000256" key="1">
    <source>
        <dbReference type="SAM" id="MobiDB-lite"/>
    </source>
</evidence>
<reference evidence="4" key="1">
    <citation type="submission" date="2010-07" db="EMBL/GenBank/DDBJ databases">
        <title>The genome sequence of Gaeumannomyces graminis var. tritici strain R3-111a-1.</title>
        <authorList>
            <consortium name="The Broad Institute Genome Sequencing Platform"/>
            <person name="Ma L.-J."/>
            <person name="Dead R."/>
            <person name="Young S."/>
            <person name="Zeng Q."/>
            <person name="Koehrsen M."/>
            <person name="Alvarado L."/>
            <person name="Berlin A."/>
            <person name="Chapman S.B."/>
            <person name="Chen Z."/>
            <person name="Freedman E."/>
            <person name="Gellesch M."/>
            <person name="Goldberg J."/>
            <person name="Griggs A."/>
            <person name="Gujja S."/>
            <person name="Heilman E.R."/>
            <person name="Heiman D."/>
            <person name="Hepburn T."/>
            <person name="Howarth C."/>
            <person name="Jen D."/>
            <person name="Larson L."/>
            <person name="Mehta T."/>
            <person name="Neiman D."/>
            <person name="Pearson M."/>
            <person name="Roberts A."/>
            <person name="Saif S."/>
            <person name="Shea T."/>
            <person name="Shenoy N."/>
            <person name="Sisk P."/>
            <person name="Stolte C."/>
            <person name="Sykes S."/>
            <person name="Walk T."/>
            <person name="White J."/>
            <person name="Yandava C."/>
            <person name="Haas B."/>
            <person name="Nusbaum C."/>
            <person name="Birren B."/>
        </authorList>
    </citation>
    <scope>NUCLEOTIDE SEQUENCE [LARGE SCALE GENOMIC DNA]</scope>
    <source>
        <strain evidence="4">R3-111a-1</strain>
    </source>
</reference>
<evidence type="ECO:0000313" key="3">
    <source>
        <dbReference type="EnsemblFungi" id="EJT82574"/>
    </source>
</evidence>
<dbReference type="EMBL" id="GL385395">
    <property type="protein sequence ID" value="EJT82574.1"/>
    <property type="molecule type" value="Genomic_DNA"/>
</dbReference>
<dbReference type="AlphaFoldDB" id="J3NMP1"/>
<keyword evidence="4" id="KW-1185">Reference proteome</keyword>
<sequence length="107" mass="12058">MAQLFKILTALRVFSAVEDSIYQSLMRRPGFHHFVGRIQREVDELQNGPHPNAPPLRLGEATEDPSRAGSSFMRHFVDEVRNQIRGTPSEIPPPPPPPPQPGSLRRK</sequence>
<dbReference type="OrthoDB" id="4138121at2759"/>
<feature type="region of interest" description="Disordered" evidence="1">
    <location>
        <begin position="43"/>
        <end position="107"/>
    </location>
</feature>
<evidence type="ECO:0000313" key="4">
    <source>
        <dbReference type="Proteomes" id="UP000006039"/>
    </source>
</evidence>
<reference evidence="2" key="2">
    <citation type="submission" date="2010-07" db="EMBL/GenBank/DDBJ databases">
        <authorList>
            <consortium name="The Broad Institute Genome Sequencing Platform"/>
            <consortium name="Broad Institute Genome Sequencing Center for Infectious Disease"/>
            <person name="Ma L.-J."/>
            <person name="Dead R."/>
            <person name="Young S."/>
            <person name="Zeng Q."/>
            <person name="Koehrsen M."/>
            <person name="Alvarado L."/>
            <person name="Berlin A."/>
            <person name="Chapman S.B."/>
            <person name="Chen Z."/>
            <person name="Freedman E."/>
            <person name="Gellesch M."/>
            <person name="Goldberg J."/>
            <person name="Griggs A."/>
            <person name="Gujja S."/>
            <person name="Heilman E.R."/>
            <person name="Heiman D."/>
            <person name="Hepburn T."/>
            <person name="Howarth C."/>
            <person name="Jen D."/>
            <person name="Larson L."/>
            <person name="Mehta T."/>
            <person name="Neiman D."/>
            <person name="Pearson M."/>
            <person name="Roberts A."/>
            <person name="Saif S."/>
            <person name="Shea T."/>
            <person name="Shenoy N."/>
            <person name="Sisk P."/>
            <person name="Stolte C."/>
            <person name="Sykes S."/>
            <person name="Walk T."/>
            <person name="White J."/>
            <person name="Yandava C."/>
            <person name="Haas B."/>
            <person name="Nusbaum C."/>
            <person name="Birren B."/>
        </authorList>
    </citation>
    <scope>NUCLEOTIDE SEQUENCE</scope>
    <source>
        <strain evidence="2">R3-111a-1</strain>
    </source>
</reference>
<accession>J3NMP1</accession>
<feature type="compositionally biased region" description="Pro residues" evidence="1">
    <location>
        <begin position="90"/>
        <end position="101"/>
    </location>
</feature>
<dbReference type="Pfam" id="PF10906">
    <property type="entry name" value="Mrx7"/>
    <property type="match status" value="1"/>
</dbReference>
<dbReference type="VEuPathDB" id="FungiDB:GGTG_02547"/>
<dbReference type="RefSeq" id="XP_009218583.1">
    <property type="nucleotide sequence ID" value="XM_009220319.1"/>
</dbReference>
<evidence type="ECO:0000313" key="2">
    <source>
        <dbReference type="EMBL" id="EJT82574.1"/>
    </source>
</evidence>
<gene>
    <name evidence="3" type="primary">20343005</name>
    <name evidence="2" type="ORF">GGTG_02547</name>
</gene>
<proteinExistence type="predicted"/>
<dbReference type="GeneID" id="20343005"/>
<reference evidence="3" key="5">
    <citation type="submission" date="2018-04" db="UniProtKB">
        <authorList>
            <consortium name="EnsemblFungi"/>
        </authorList>
    </citation>
    <scope>IDENTIFICATION</scope>
    <source>
        <strain evidence="3">R3-111a-1</strain>
    </source>
</reference>
<dbReference type="Proteomes" id="UP000006039">
    <property type="component" value="Unassembled WGS sequence"/>
</dbReference>
<dbReference type="eggNOG" id="ENOG502SZ4D">
    <property type="taxonomic scope" value="Eukaryota"/>
</dbReference>
<dbReference type="EnsemblFungi" id="EJT82574">
    <property type="protein sequence ID" value="EJT82574"/>
    <property type="gene ID" value="GGTG_02547"/>
</dbReference>
<dbReference type="InterPro" id="IPR020301">
    <property type="entry name" value="Mrx7"/>
</dbReference>
<reference evidence="2" key="3">
    <citation type="submission" date="2010-09" db="EMBL/GenBank/DDBJ databases">
        <title>Annotation of Gaeumannomyces graminis var. tritici R3-111a-1.</title>
        <authorList>
            <consortium name="The Broad Institute Genome Sequencing Platform"/>
            <person name="Ma L.-J."/>
            <person name="Dead R."/>
            <person name="Young S.K."/>
            <person name="Zeng Q."/>
            <person name="Gargeya S."/>
            <person name="Fitzgerald M."/>
            <person name="Haas B."/>
            <person name="Abouelleil A."/>
            <person name="Alvarado L."/>
            <person name="Arachchi H.M."/>
            <person name="Berlin A."/>
            <person name="Brown A."/>
            <person name="Chapman S.B."/>
            <person name="Chen Z."/>
            <person name="Dunbar C."/>
            <person name="Freedman E."/>
            <person name="Gearin G."/>
            <person name="Gellesch M."/>
            <person name="Goldberg J."/>
            <person name="Griggs A."/>
            <person name="Gujja S."/>
            <person name="Heiman D."/>
            <person name="Howarth C."/>
            <person name="Larson L."/>
            <person name="Lui A."/>
            <person name="MacDonald P.J.P."/>
            <person name="Mehta T."/>
            <person name="Montmayeur A."/>
            <person name="Murphy C."/>
            <person name="Neiman D."/>
            <person name="Pearson M."/>
            <person name="Priest M."/>
            <person name="Roberts A."/>
            <person name="Saif S."/>
            <person name="Shea T."/>
            <person name="Shenoy N."/>
            <person name="Sisk P."/>
            <person name="Stolte C."/>
            <person name="Sykes S."/>
            <person name="Yandava C."/>
            <person name="Wortman J."/>
            <person name="Nusbaum C."/>
            <person name="Birren B."/>
        </authorList>
    </citation>
    <scope>NUCLEOTIDE SEQUENCE</scope>
    <source>
        <strain evidence="2">R3-111a-1</strain>
    </source>
</reference>